<evidence type="ECO:0000256" key="1">
    <source>
        <dbReference type="ARBA" id="ARBA00007521"/>
    </source>
</evidence>
<evidence type="ECO:0000313" key="4">
    <source>
        <dbReference type="Proteomes" id="UP000291151"/>
    </source>
</evidence>
<dbReference type="InterPro" id="IPR011067">
    <property type="entry name" value="Plasmid_toxin/cell-grow_inhib"/>
</dbReference>
<dbReference type="KEGG" id="uth:DKZ56_08995"/>
<dbReference type="GO" id="GO:0006402">
    <property type="term" value="P:mRNA catabolic process"/>
    <property type="evidence" value="ECO:0007669"/>
    <property type="project" value="TreeGrafter"/>
</dbReference>
<evidence type="ECO:0000256" key="2">
    <source>
        <dbReference type="ARBA" id="ARBA00022649"/>
    </source>
</evidence>
<evidence type="ECO:0000313" key="3">
    <source>
        <dbReference type="EMBL" id="QBK25983.1"/>
    </source>
</evidence>
<dbReference type="Proteomes" id="UP000291151">
    <property type="component" value="Chromosome"/>
</dbReference>
<proteinExistence type="inferred from homology"/>
<reference evidence="3 4" key="1">
    <citation type="submission" date="2019-02" db="EMBL/GenBank/DDBJ databases">
        <title>Ureibacillus thermophilus.</title>
        <authorList>
            <person name="Sunny J.S."/>
            <person name="Natarajan A."/>
            <person name="Saleena L.M."/>
        </authorList>
    </citation>
    <scope>NUCLEOTIDE SEQUENCE [LARGE SCALE GENOMIC DNA]</scope>
    <source>
        <strain evidence="3 4">LM102</strain>
    </source>
</reference>
<dbReference type="Gene3D" id="2.30.30.110">
    <property type="match status" value="1"/>
</dbReference>
<dbReference type="InterPro" id="IPR003477">
    <property type="entry name" value="PemK-like"/>
</dbReference>
<dbReference type="PANTHER" id="PTHR33988">
    <property type="entry name" value="ENDORIBONUCLEASE MAZF-RELATED"/>
    <property type="match status" value="1"/>
</dbReference>
<sequence length="128" mass="14420">MPKEALDRGNFIILNFHPQAGCEQAGTRIAIVLSPKAFNEATNFTAVCPITNQQKGYPYEVELPKEGIFVKDGHPITGSILTDQVKTLDLSARYYKILKKYDPKDEQIEIIDEIIEECLAKIETFLGF</sequence>
<dbReference type="AlphaFoldDB" id="A0A4P6USB3"/>
<organism evidence="3 4">
    <name type="scientific">Ureibacillus thermophilus</name>
    <dbReference type="NCBI Taxonomy" id="367743"/>
    <lineage>
        <taxon>Bacteria</taxon>
        <taxon>Bacillati</taxon>
        <taxon>Bacillota</taxon>
        <taxon>Bacilli</taxon>
        <taxon>Bacillales</taxon>
        <taxon>Caryophanaceae</taxon>
        <taxon>Ureibacillus</taxon>
    </lineage>
</organism>
<protein>
    <submittedName>
        <fullName evidence="3">Toxin MazF</fullName>
    </submittedName>
</protein>
<accession>A0A4P6USB3</accession>
<name>A0A4P6USB3_9BACL</name>
<dbReference type="GO" id="GO:0003677">
    <property type="term" value="F:DNA binding"/>
    <property type="evidence" value="ECO:0007669"/>
    <property type="project" value="InterPro"/>
</dbReference>
<dbReference type="SUPFAM" id="SSF50118">
    <property type="entry name" value="Cell growth inhibitor/plasmid maintenance toxic component"/>
    <property type="match status" value="1"/>
</dbReference>
<comment type="similarity">
    <text evidence="1">Belongs to the PemK/MazF family.</text>
</comment>
<dbReference type="Pfam" id="PF02452">
    <property type="entry name" value="PemK_toxin"/>
    <property type="match status" value="1"/>
</dbReference>
<dbReference type="PANTHER" id="PTHR33988:SF3">
    <property type="entry name" value="ENDORIBONUCLEASE TOXIN CHPB-RELATED"/>
    <property type="match status" value="1"/>
</dbReference>
<dbReference type="GO" id="GO:0016075">
    <property type="term" value="P:rRNA catabolic process"/>
    <property type="evidence" value="ECO:0007669"/>
    <property type="project" value="TreeGrafter"/>
</dbReference>
<dbReference type="RefSeq" id="WP_208649675.1">
    <property type="nucleotide sequence ID" value="NZ_CP036528.1"/>
</dbReference>
<keyword evidence="4" id="KW-1185">Reference proteome</keyword>
<dbReference type="GO" id="GO:0004521">
    <property type="term" value="F:RNA endonuclease activity"/>
    <property type="evidence" value="ECO:0007669"/>
    <property type="project" value="TreeGrafter"/>
</dbReference>
<dbReference type="EMBL" id="CP036528">
    <property type="protein sequence ID" value="QBK25983.1"/>
    <property type="molecule type" value="Genomic_DNA"/>
</dbReference>
<keyword evidence="2" id="KW-1277">Toxin-antitoxin system</keyword>
<gene>
    <name evidence="3" type="ORF">DKZ56_08995</name>
</gene>